<gene>
    <name evidence="2" type="ORF">PBRA_001815</name>
</gene>
<reference evidence="2 3" key="1">
    <citation type="submission" date="2015-02" db="EMBL/GenBank/DDBJ databases">
        <authorList>
            <person name="Chooi Y.-H."/>
        </authorList>
    </citation>
    <scope>NUCLEOTIDE SEQUENCE [LARGE SCALE GENOMIC DNA]</scope>
    <source>
        <strain evidence="2">E3</strain>
    </source>
</reference>
<accession>A0A0G4J0F7</accession>
<protein>
    <recommendedName>
        <fullName evidence="4">SMODS and SLOG-associating 2TM effector domain-containing protein</fullName>
    </recommendedName>
</protein>
<feature type="chain" id="PRO_5005193471" description="SMODS and SLOG-associating 2TM effector domain-containing protein" evidence="1">
    <location>
        <begin position="25"/>
        <end position="233"/>
    </location>
</feature>
<evidence type="ECO:0008006" key="4">
    <source>
        <dbReference type="Google" id="ProtNLM"/>
    </source>
</evidence>
<proteinExistence type="predicted"/>
<sequence>MRFEQVVLLATGVALSACLHSARGAGLAGGMVTSAASYTLCRIVSGPRLPARYTLPGNGRVPAHLCQNQVINAIVRADQRIVREQRHAKDPQEARRLAAGRLEFLNDIRIVFGANASCALEQENYVRFNETLMRGDNLAPTTLADEAPSRSVRIRRQLTQAATFALSVMAGSATYAALQDRYGLIVSILTATASGAAACKLDGVLNRRLYAFQESVSRIVKWSNLDDVFRRQS</sequence>
<organism evidence="2 3">
    <name type="scientific">Plasmodiophora brassicae</name>
    <name type="common">Clubroot disease agent</name>
    <dbReference type="NCBI Taxonomy" id="37360"/>
    <lineage>
        <taxon>Eukaryota</taxon>
        <taxon>Sar</taxon>
        <taxon>Rhizaria</taxon>
        <taxon>Endomyxa</taxon>
        <taxon>Phytomyxea</taxon>
        <taxon>Plasmodiophorida</taxon>
        <taxon>Plasmodiophoridae</taxon>
        <taxon>Plasmodiophora</taxon>
    </lineage>
</organism>
<dbReference type="PROSITE" id="PS51257">
    <property type="entry name" value="PROKAR_LIPOPROTEIN"/>
    <property type="match status" value="1"/>
</dbReference>
<dbReference type="AlphaFoldDB" id="A0A0G4J0F7"/>
<keyword evidence="1" id="KW-0732">Signal</keyword>
<evidence type="ECO:0000313" key="2">
    <source>
        <dbReference type="EMBL" id="CEP00761.1"/>
    </source>
</evidence>
<keyword evidence="3" id="KW-1185">Reference proteome</keyword>
<dbReference type="Proteomes" id="UP000039324">
    <property type="component" value="Unassembled WGS sequence"/>
</dbReference>
<feature type="signal peptide" evidence="1">
    <location>
        <begin position="1"/>
        <end position="24"/>
    </location>
</feature>
<evidence type="ECO:0000256" key="1">
    <source>
        <dbReference type="SAM" id="SignalP"/>
    </source>
</evidence>
<name>A0A0G4J0F7_PLABS</name>
<evidence type="ECO:0000313" key="3">
    <source>
        <dbReference type="Proteomes" id="UP000039324"/>
    </source>
</evidence>
<dbReference type="EMBL" id="CDSF01000101">
    <property type="protein sequence ID" value="CEP00761.1"/>
    <property type="molecule type" value="Genomic_DNA"/>
</dbReference>